<evidence type="ECO:0000259" key="1">
    <source>
        <dbReference type="Pfam" id="PF14111"/>
    </source>
</evidence>
<gene>
    <name evidence="3" type="ORF">LUZ62_022513</name>
</gene>
<dbReference type="InterPro" id="IPR025558">
    <property type="entry name" value="DUF4283"/>
</dbReference>
<dbReference type="PANTHER" id="PTHR31286:SF153">
    <property type="entry name" value="DUF4283 DOMAIN PROTEIN"/>
    <property type="match status" value="1"/>
</dbReference>
<feature type="domain" description="DUF4283" evidence="1">
    <location>
        <begin position="35"/>
        <end position="111"/>
    </location>
</feature>
<evidence type="ECO:0000259" key="2">
    <source>
        <dbReference type="Pfam" id="PF14392"/>
    </source>
</evidence>
<dbReference type="Pfam" id="PF14392">
    <property type="entry name" value="zf-CCHC_4"/>
    <property type="match status" value="1"/>
</dbReference>
<dbReference type="EMBL" id="JAMFTS010000001">
    <property type="protein sequence ID" value="KAJ4809947.1"/>
    <property type="molecule type" value="Genomic_DNA"/>
</dbReference>
<name>A0AAV8GXL6_9POAL</name>
<proteinExistence type="predicted"/>
<evidence type="ECO:0000313" key="4">
    <source>
        <dbReference type="Proteomes" id="UP001140206"/>
    </source>
</evidence>
<keyword evidence="4" id="KW-1185">Reference proteome</keyword>
<comment type="caution">
    <text evidence="3">The sequence shown here is derived from an EMBL/GenBank/DDBJ whole genome shotgun (WGS) entry which is preliminary data.</text>
</comment>
<organism evidence="3 4">
    <name type="scientific">Rhynchospora pubera</name>
    <dbReference type="NCBI Taxonomy" id="906938"/>
    <lineage>
        <taxon>Eukaryota</taxon>
        <taxon>Viridiplantae</taxon>
        <taxon>Streptophyta</taxon>
        <taxon>Embryophyta</taxon>
        <taxon>Tracheophyta</taxon>
        <taxon>Spermatophyta</taxon>
        <taxon>Magnoliopsida</taxon>
        <taxon>Liliopsida</taxon>
        <taxon>Poales</taxon>
        <taxon>Cyperaceae</taxon>
        <taxon>Cyperoideae</taxon>
        <taxon>Rhynchosporeae</taxon>
        <taxon>Rhynchospora</taxon>
    </lineage>
</organism>
<dbReference type="PANTHER" id="PTHR31286">
    <property type="entry name" value="GLYCINE-RICH CELL WALL STRUCTURAL PROTEIN 1.8-LIKE"/>
    <property type="match status" value="1"/>
</dbReference>
<evidence type="ECO:0000313" key="3">
    <source>
        <dbReference type="EMBL" id="KAJ4809947.1"/>
    </source>
</evidence>
<accession>A0AAV8GXL6</accession>
<dbReference type="Pfam" id="PF14111">
    <property type="entry name" value="DUF4283"/>
    <property type="match status" value="1"/>
</dbReference>
<dbReference type="InterPro" id="IPR025836">
    <property type="entry name" value="Zn_knuckle_CX2CX4HX4C"/>
</dbReference>
<protein>
    <submittedName>
        <fullName evidence="3">Nucleic acid binding / zinc ion binding protein</fullName>
    </submittedName>
</protein>
<sequence length="252" mass="28514">MDLSDEDFLLKYSNLAQGEGVSSHPLRLSVDQEATKNWSASLLLRVVIDRQVNQDDLVEQLLRAWRMTSQVVFSQKGYNLFLVDFYSVQDANLVFNGGPWTYRTAPIAVARVSGPQDINADHITHVELWVQMHSNFIESISQPDALNLASQIGTPVSLPSITFSAGAKYYRTRISVPIRGQIRDKHPVSHPTVGNFLVFFVYERIKKACVFCKNLGHEYSFCQDWARFSRLMVQSKCKQITGDQVSPFNLGP</sequence>
<dbReference type="AlphaFoldDB" id="A0AAV8GXL6"/>
<dbReference type="Proteomes" id="UP001140206">
    <property type="component" value="Chromosome 1"/>
</dbReference>
<dbReference type="InterPro" id="IPR040256">
    <property type="entry name" value="At4g02000-like"/>
</dbReference>
<reference evidence="3" key="1">
    <citation type="submission" date="2022-08" db="EMBL/GenBank/DDBJ databases">
        <authorList>
            <person name="Marques A."/>
        </authorList>
    </citation>
    <scope>NUCLEOTIDE SEQUENCE</scope>
    <source>
        <strain evidence="3">RhyPub2mFocal</strain>
        <tissue evidence="3">Leaves</tissue>
    </source>
</reference>
<feature type="domain" description="Zinc knuckle CX2CX4HX4C" evidence="2">
    <location>
        <begin position="194"/>
        <end position="223"/>
    </location>
</feature>